<proteinExistence type="predicted"/>
<accession>I8TBG2</accession>
<evidence type="ECO:0000256" key="1">
    <source>
        <dbReference type="SAM" id="SignalP"/>
    </source>
</evidence>
<feature type="chain" id="PRO_5003714475" evidence="1">
    <location>
        <begin position="29"/>
        <end position="222"/>
    </location>
</feature>
<protein>
    <submittedName>
        <fullName evidence="2">Uncharacterized protein</fullName>
    </submittedName>
</protein>
<sequence>MRSRTATSSIRQLIALFAMAFCCASVGAVEPPDGWRMVLSWSPLYCSANLTSKEPQCSEEYYFVNHGLVPFRRSGPAEKDDSCAEWDMSDADSDRWLWVIPNKIRVRSLWRKHGSCSGLDTTQYLAAVDRGSRRIQIPERYKKVTERLDTTASAVRQAFVEANPGLTADSVDLICKGTRLSEVNICFDAAFGFRSCDAIKECGESLRLMPIRASRIGVEPYR</sequence>
<dbReference type="SUPFAM" id="SSF55895">
    <property type="entry name" value="Ribonuclease Rh-like"/>
    <property type="match status" value="1"/>
</dbReference>
<dbReference type="Gene3D" id="3.90.730.10">
    <property type="entry name" value="Ribonuclease T2-like"/>
    <property type="match status" value="1"/>
</dbReference>
<dbReference type="AlphaFoldDB" id="I8TBG2"/>
<organism evidence="2 3">
    <name type="scientific">Hydrocarboniphaga effusa AP103</name>
    <dbReference type="NCBI Taxonomy" id="1172194"/>
    <lineage>
        <taxon>Bacteria</taxon>
        <taxon>Pseudomonadati</taxon>
        <taxon>Pseudomonadota</taxon>
        <taxon>Gammaproteobacteria</taxon>
        <taxon>Nevskiales</taxon>
        <taxon>Nevskiaceae</taxon>
        <taxon>Hydrocarboniphaga</taxon>
    </lineage>
</organism>
<comment type="caution">
    <text evidence="2">The sequence shown here is derived from an EMBL/GenBank/DDBJ whole genome shotgun (WGS) entry which is preliminary data.</text>
</comment>
<feature type="signal peptide" evidence="1">
    <location>
        <begin position="1"/>
        <end position="28"/>
    </location>
</feature>
<dbReference type="InterPro" id="IPR036430">
    <property type="entry name" value="RNase_T2-like_sf"/>
</dbReference>
<dbReference type="GO" id="GO:0003723">
    <property type="term" value="F:RNA binding"/>
    <property type="evidence" value="ECO:0007669"/>
    <property type="project" value="InterPro"/>
</dbReference>
<name>I8TBG2_9GAMM</name>
<dbReference type="Proteomes" id="UP000003704">
    <property type="component" value="Unassembled WGS sequence"/>
</dbReference>
<dbReference type="EMBL" id="AKGD01000001">
    <property type="protein sequence ID" value="EIT71165.1"/>
    <property type="molecule type" value="Genomic_DNA"/>
</dbReference>
<dbReference type="STRING" id="1172194.WQQ_13020"/>
<gene>
    <name evidence="2" type="ORF">WQQ_13020</name>
</gene>
<evidence type="ECO:0000313" key="3">
    <source>
        <dbReference type="Proteomes" id="UP000003704"/>
    </source>
</evidence>
<keyword evidence="1" id="KW-0732">Signal</keyword>
<reference evidence="2 3" key="1">
    <citation type="journal article" date="2012" name="J. Bacteriol.">
        <title>Genome Sequence of n-Alkane-Degrading Hydrocarboniphaga effusa Strain AP103T (ATCC BAA-332T).</title>
        <authorList>
            <person name="Chang H.K."/>
            <person name="Zylstra G.J."/>
            <person name="Chae J.C."/>
        </authorList>
    </citation>
    <scope>NUCLEOTIDE SEQUENCE [LARGE SCALE GENOMIC DNA]</scope>
    <source>
        <strain evidence="2 3">AP103</strain>
    </source>
</reference>
<evidence type="ECO:0000313" key="2">
    <source>
        <dbReference type="EMBL" id="EIT71165.1"/>
    </source>
</evidence>
<dbReference type="GO" id="GO:0033897">
    <property type="term" value="F:ribonuclease T2 activity"/>
    <property type="evidence" value="ECO:0007669"/>
    <property type="project" value="InterPro"/>
</dbReference>
<keyword evidence="3" id="KW-1185">Reference proteome</keyword>